<dbReference type="EMBL" id="BSUJ01000001">
    <property type="protein sequence ID" value="GMA21867.1"/>
    <property type="molecule type" value="Genomic_DNA"/>
</dbReference>
<dbReference type="Gene3D" id="3.20.20.70">
    <property type="entry name" value="Aldolase class I"/>
    <property type="match status" value="1"/>
</dbReference>
<proteinExistence type="inferred from homology"/>
<evidence type="ECO:0000256" key="5">
    <source>
        <dbReference type="ARBA" id="ARBA00022643"/>
    </source>
</evidence>
<comment type="similarity">
    <text evidence="2">Belongs to the nitronate monooxygenase family. NMO class I subfamily.</text>
</comment>
<keyword evidence="3" id="KW-0216">Detoxification</keyword>
<name>A0ABQ6HTZ8_9MICO</name>
<evidence type="ECO:0000313" key="11">
    <source>
        <dbReference type="Proteomes" id="UP001157109"/>
    </source>
</evidence>
<keyword evidence="6" id="KW-0560">Oxidoreductase</keyword>
<evidence type="ECO:0000256" key="4">
    <source>
        <dbReference type="ARBA" id="ARBA00022630"/>
    </source>
</evidence>
<comment type="caution">
    <text evidence="10">The sequence shown here is derived from an EMBL/GenBank/DDBJ whole genome shotgun (WGS) entry which is preliminary data.</text>
</comment>
<protein>
    <recommendedName>
        <fullName evidence="8">Propionate 3-nitronate monooxygenase</fullName>
    </recommendedName>
</protein>
<evidence type="ECO:0000256" key="6">
    <source>
        <dbReference type="ARBA" id="ARBA00023002"/>
    </source>
</evidence>
<keyword evidence="11" id="KW-1185">Reference proteome</keyword>
<dbReference type="Proteomes" id="UP001157109">
    <property type="component" value="Unassembled WGS sequence"/>
</dbReference>
<evidence type="ECO:0000256" key="8">
    <source>
        <dbReference type="ARBA" id="ARBA00031155"/>
    </source>
</evidence>
<accession>A0ABQ6HTZ8</accession>
<comment type="catalytic activity">
    <reaction evidence="9">
        <text>3 propionate 3-nitronate + 3 O2 + H2O = 3 3-oxopropanoate + 2 nitrate + nitrite + H2O2 + 3 H(+)</text>
        <dbReference type="Rhea" id="RHEA:57332"/>
        <dbReference type="ChEBI" id="CHEBI:15377"/>
        <dbReference type="ChEBI" id="CHEBI:15378"/>
        <dbReference type="ChEBI" id="CHEBI:15379"/>
        <dbReference type="ChEBI" id="CHEBI:16240"/>
        <dbReference type="ChEBI" id="CHEBI:16301"/>
        <dbReference type="ChEBI" id="CHEBI:17632"/>
        <dbReference type="ChEBI" id="CHEBI:33190"/>
        <dbReference type="ChEBI" id="CHEBI:136067"/>
    </reaction>
</comment>
<gene>
    <name evidence="10" type="ORF">GCM10025862_38880</name>
</gene>
<evidence type="ECO:0000256" key="1">
    <source>
        <dbReference type="ARBA" id="ARBA00001917"/>
    </source>
</evidence>
<evidence type="ECO:0000256" key="2">
    <source>
        <dbReference type="ARBA" id="ARBA00009881"/>
    </source>
</evidence>
<sequence>MRLLTELALPVIAAPMAGGPSTPQLAAAVSEAGGLGFLAAGYRTIEDTAALIQATRTLTERPFGVNVFVPRPPRSESDRAAAAAEVARYRELLAVDAARLAVDLPQPRWDDTDGYEDKLVLMTEVEPVAAVSFTFGCPTADVVTRLHGAGTLVLVTVTDVAEAHAAAEAGADAVVVQGFEAGGHRGTHTVDAKPNRLDHLALLPMIAEVGLPMVASGGSRPRETPVAHSRPGRWRCRPARPTWCAPRRARAGRTGPGCAAWGRARC</sequence>
<dbReference type="PANTHER" id="PTHR42747">
    <property type="entry name" value="NITRONATE MONOOXYGENASE-RELATED"/>
    <property type="match status" value="1"/>
</dbReference>
<evidence type="ECO:0000256" key="9">
    <source>
        <dbReference type="ARBA" id="ARBA00049401"/>
    </source>
</evidence>
<evidence type="ECO:0000256" key="7">
    <source>
        <dbReference type="ARBA" id="ARBA00023033"/>
    </source>
</evidence>
<dbReference type="CDD" id="cd04730">
    <property type="entry name" value="NPD_like"/>
    <property type="match status" value="1"/>
</dbReference>
<dbReference type="PANTHER" id="PTHR42747:SF3">
    <property type="entry name" value="NITRONATE MONOOXYGENASE-RELATED"/>
    <property type="match status" value="1"/>
</dbReference>
<keyword evidence="7" id="KW-0503">Monooxygenase</keyword>
<dbReference type="InterPro" id="IPR013785">
    <property type="entry name" value="Aldolase_TIM"/>
</dbReference>
<evidence type="ECO:0000256" key="3">
    <source>
        <dbReference type="ARBA" id="ARBA00022575"/>
    </source>
</evidence>
<reference evidence="11" key="1">
    <citation type="journal article" date="2019" name="Int. J. Syst. Evol. Microbiol.">
        <title>The Global Catalogue of Microorganisms (GCM) 10K type strain sequencing project: providing services to taxonomists for standard genome sequencing and annotation.</title>
        <authorList>
            <consortium name="The Broad Institute Genomics Platform"/>
            <consortium name="The Broad Institute Genome Sequencing Center for Infectious Disease"/>
            <person name="Wu L."/>
            <person name="Ma J."/>
        </authorList>
    </citation>
    <scope>NUCLEOTIDE SEQUENCE [LARGE SCALE GENOMIC DNA]</scope>
    <source>
        <strain evidence="11">NBRC 105830</strain>
    </source>
</reference>
<dbReference type="Pfam" id="PF03060">
    <property type="entry name" value="NMO"/>
    <property type="match status" value="1"/>
</dbReference>
<organism evidence="10 11">
    <name type="scientific">Arsenicicoccus piscis</name>
    <dbReference type="NCBI Taxonomy" id="673954"/>
    <lineage>
        <taxon>Bacteria</taxon>
        <taxon>Bacillati</taxon>
        <taxon>Actinomycetota</taxon>
        <taxon>Actinomycetes</taxon>
        <taxon>Micrococcales</taxon>
        <taxon>Intrasporangiaceae</taxon>
        <taxon>Arsenicicoccus</taxon>
    </lineage>
</organism>
<keyword evidence="4" id="KW-0285">Flavoprotein</keyword>
<keyword evidence="5" id="KW-0288">FMN</keyword>
<dbReference type="InterPro" id="IPR004136">
    <property type="entry name" value="NMO"/>
</dbReference>
<dbReference type="SUPFAM" id="SSF51412">
    <property type="entry name" value="Inosine monophosphate dehydrogenase (IMPDH)"/>
    <property type="match status" value="1"/>
</dbReference>
<comment type="cofactor">
    <cofactor evidence="1">
        <name>FMN</name>
        <dbReference type="ChEBI" id="CHEBI:58210"/>
    </cofactor>
</comment>
<evidence type="ECO:0000313" key="10">
    <source>
        <dbReference type="EMBL" id="GMA21867.1"/>
    </source>
</evidence>